<comment type="caution">
    <text evidence="1">The sequence shown here is derived from an EMBL/GenBank/DDBJ whole genome shotgun (WGS) entry which is preliminary data.</text>
</comment>
<reference evidence="1" key="1">
    <citation type="submission" date="2022-06" db="EMBL/GenBank/DDBJ databases">
        <authorList>
            <person name="Legras J.-L."/>
            <person name="Devillers H."/>
            <person name="Grondin C."/>
        </authorList>
    </citation>
    <scope>NUCLEOTIDE SEQUENCE</scope>
    <source>
        <strain evidence="1">CLIB 1444</strain>
    </source>
</reference>
<dbReference type="EMBL" id="CALSDN010000017">
    <property type="protein sequence ID" value="CAH6723621.1"/>
    <property type="molecule type" value="Genomic_DNA"/>
</dbReference>
<evidence type="ECO:0000313" key="1">
    <source>
        <dbReference type="EMBL" id="CAH6723621.1"/>
    </source>
</evidence>
<protein>
    <submittedName>
        <fullName evidence="1">Ribosome biogenesis protein Nsa1p</fullName>
    </submittedName>
</protein>
<keyword evidence="2" id="KW-1185">Reference proteome</keyword>
<name>A0ACA9YGC5_9ASCO</name>
<organism evidence="1 2">
    <name type="scientific">[Candida] jaroonii</name>
    <dbReference type="NCBI Taxonomy" id="467808"/>
    <lineage>
        <taxon>Eukaryota</taxon>
        <taxon>Fungi</taxon>
        <taxon>Dikarya</taxon>
        <taxon>Ascomycota</taxon>
        <taxon>Saccharomycotina</taxon>
        <taxon>Pichiomycetes</taxon>
        <taxon>Debaryomycetaceae</taxon>
        <taxon>Yamadazyma</taxon>
    </lineage>
</organism>
<evidence type="ECO:0000313" key="2">
    <source>
        <dbReference type="Proteomes" id="UP001152531"/>
    </source>
</evidence>
<accession>A0ACA9YGC5</accession>
<dbReference type="Proteomes" id="UP001152531">
    <property type="component" value="Unassembled WGS sequence"/>
</dbReference>
<proteinExistence type="predicted"/>
<sequence length="418" mass="47513">MRVLVSSDETGLVKEIICTKGTDTSKKDGVKPESINKLCNQPQASLRARVLEMIQIDNQLVTLRINGDLCFYDMTKEDDDFKLIKSLSLCEDKPVSLVNYSRLGYVIAAFETNKIFIVDLKSYKHKELIIPYTKKVKPIVTFVENPYKDGEFAFGGEENDVKIIKLFDKPPKSLSKFTIEVVKTFRNVPDNHLDLRVPISIKGIRFLEKEKFITVTKYGQLRIYDMNNERPLNDFKIGDKPIIQLTLCNNNSEVILSDTTSLIGKYSLTKFDSNATKINTATSGTLKRPSLKLLGKYSEGSNTGATHAIHNFEGKYVGCGGLDRYLRIYDLESRELVVKAYIGTQISSLIILEDDKVVEEPPKKTVKKRTVESDDEDNDESDESESDDNDIWDQLLSNVKTPQKTQQKTQLKKKQRKI</sequence>
<gene>
    <name evidence="1" type="ORF">CLIB1444_17S00980</name>
</gene>